<dbReference type="Gramene" id="KOM56121">
    <property type="protein sequence ID" value="KOM56121"/>
    <property type="gene ID" value="LR48_Vigan10g201300"/>
</dbReference>
<dbReference type="EMBL" id="CM003380">
    <property type="protein sequence ID" value="KOM56121.1"/>
    <property type="molecule type" value="Genomic_DNA"/>
</dbReference>
<reference evidence="3" key="1">
    <citation type="journal article" date="2015" name="Proc. Natl. Acad. Sci. U.S.A.">
        <title>Genome sequencing of adzuki bean (Vigna angularis) provides insight into high starch and low fat accumulation and domestication.</title>
        <authorList>
            <person name="Yang K."/>
            <person name="Tian Z."/>
            <person name="Chen C."/>
            <person name="Luo L."/>
            <person name="Zhao B."/>
            <person name="Wang Z."/>
            <person name="Yu L."/>
            <person name="Li Y."/>
            <person name="Sun Y."/>
            <person name="Li W."/>
            <person name="Chen Y."/>
            <person name="Li Y."/>
            <person name="Zhang Y."/>
            <person name="Ai D."/>
            <person name="Zhao J."/>
            <person name="Shang C."/>
            <person name="Ma Y."/>
            <person name="Wu B."/>
            <person name="Wang M."/>
            <person name="Gao L."/>
            <person name="Sun D."/>
            <person name="Zhang P."/>
            <person name="Guo F."/>
            <person name="Wang W."/>
            <person name="Li Y."/>
            <person name="Wang J."/>
            <person name="Varshney R.K."/>
            <person name="Wang J."/>
            <person name="Ling H.Q."/>
            <person name="Wan P."/>
        </authorList>
    </citation>
    <scope>NUCLEOTIDE SEQUENCE</scope>
    <source>
        <strain evidence="3">cv. Jingnong 6</strain>
    </source>
</reference>
<organism evidence="2 3">
    <name type="scientific">Phaseolus angularis</name>
    <name type="common">Azuki bean</name>
    <name type="synonym">Vigna angularis</name>
    <dbReference type="NCBI Taxonomy" id="3914"/>
    <lineage>
        <taxon>Eukaryota</taxon>
        <taxon>Viridiplantae</taxon>
        <taxon>Streptophyta</taxon>
        <taxon>Embryophyta</taxon>
        <taxon>Tracheophyta</taxon>
        <taxon>Spermatophyta</taxon>
        <taxon>Magnoliopsida</taxon>
        <taxon>eudicotyledons</taxon>
        <taxon>Gunneridae</taxon>
        <taxon>Pentapetalae</taxon>
        <taxon>rosids</taxon>
        <taxon>fabids</taxon>
        <taxon>Fabales</taxon>
        <taxon>Fabaceae</taxon>
        <taxon>Papilionoideae</taxon>
        <taxon>50 kb inversion clade</taxon>
        <taxon>NPAAA clade</taxon>
        <taxon>indigoferoid/millettioid clade</taxon>
        <taxon>Phaseoleae</taxon>
        <taxon>Vigna</taxon>
    </lineage>
</organism>
<protein>
    <submittedName>
        <fullName evidence="2">Uncharacterized protein</fullName>
    </submittedName>
</protein>
<feature type="region of interest" description="Disordered" evidence="1">
    <location>
        <begin position="1"/>
        <end position="51"/>
    </location>
</feature>
<dbReference type="Proteomes" id="UP000053144">
    <property type="component" value="Chromosome 10"/>
</dbReference>
<proteinExistence type="predicted"/>
<dbReference type="AlphaFoldDB" id="A0A0L9VM30"/>
<gene>
    <name evidence="2" type="ORF">LR48_Vigan10g201300</name>
</gene>
<evidence type="ECO:0000313" key="3">
    <source>
        <dbReference type="Proteomes" id="UP000053144"/>
    </source>
</evidence>
<accession>A0A0L9VM30</accession>
<name>A0A0L9VM30_PHAAN</name>
<sequence length="51" mass="5741">MASSSQPKRIKSVARKARAPTLDGWISDYDAQNNLIPSSKRERGLRKQNRG</sequence>
<evidence type="ECO:0000313" key="2">
    <source>
        <dbReference type="EMBL" id="KOM56121.1"/>
    </source>
</evidence>
<evidence type="ECO:0000256" key="1">
    <source>
        <dbReference type="SAM" id="MobiDB-lite"/>
    </source>
</evidence>
<feature type="compositionally biased region" description="Basic residues" evidence="1">
    <location>
        <begin position="8"/>
        <end position="18"/>
    </location>
</feature>